<feature type="region of interest" description="Disordered" evidence="1">
    <location>
        <begin position="1"/>
        <end position="24"/>
    </location>
</feature>
<proteinExistence type="predicted"/>
<evidence type="ECO:0000313" key="3">
    <source>
        <dbReference type="Proteomes" id="UP000799536"/>
    </source>
</evidence>
<accession>A0A9P4JTI7</accession>
<evidence type="ECO:0000256" key="1">
    <source>
        <dbReference type="SAM" id="MobiDB-lite"/>
    </source>
</evidence>
<dbReference type="Proteomes" id="UP000799536">
    <property type="component" value="Unassembled WGS sequence"/>
</dbReference>
<dbReference type="InterPro" id="IPR031342">
    <property type="entry name" value="Mug163-like"/>
</dbReference>
<feature type="region of interest" description="Disordered" evidence="1">
    <location>
        <begin position="273"/>
        <end position="297"/>
    </location>
</feature>
<protein>
    <submittedName>
        <fullName evidence="2">Uncharacterized protein</fullName>
    </submittedName>
</protein>
<organism evidence="2 3">
    <name type="scientific">Delitschia confertaspora ATCC 74209</name>
    <dbReference type="NCBI Taxonomy" id="1513339"/>
    <lineage>
        <taxon>Eukaryota</taxon>
        <taxon>Fungi</taxon>
        <taxon>Dikarya</taxon>
        <taxon>Ascomycota</taxon>
        <taxon>Pezizomycotina</taxon>
        <taxon>Dothideomycetes</taxon>
        <taxon>Pleosporomycetidae</taxon>
        <taxon>Pleosporales</taxon>
        <taxon>Delitschiaceae</taxon>
        <taxon>Delitschia</taxon>
    </lineage>
</organism>
<keyword evidence="3" id="KW-1185">Reference proteome</keyword>
<reference evidence="2" key="1">
    <citation type="journal article" date="2020" name="Stud. Mycol.">
        <title>101 Dothideomycetes genomes: a test case for predicting lifestyles and emergence of pathogens.</title>
        <authorList>
            <person name="Haridas S."/>
            <person name="Albert R."/>
            <person name="Binder M."/>
            <person name="Bloem J."/>
            <person name="Labutti K."/>
            <person name="Salamov A."/>
            <person name="Andreopoulos B."/>
            <person name="Baker S."/>
            <person name="Barry K."/>
            <person name="Bills G."/>
            <person name="Bluhm B."/>
            <person name="Cannon C."/>
            <person name="Castanera R."/>
            <person name="Culley D."/>
            <person name="Daum C."/>
            <person name="Ezra D."/>
            <person name="Gonzalez J."/>
            <person name="Henrissat B."/>
            <person name="Kuo A."/>
            <person name="Liang C."/>
            <person name="Lipzen A."/>
            <person name="Lutzoni F."/>
            <person name="Magnuson J."/>
            <person name="Mondo S."/>
            <person name="Nolan M."/>
            <person name="Ohm R."/>
            <person name="Pangilinan J."/>
            <person name="Park H.-J."/>
            <person name="Ramirez L."/>
            <person name="Alfaro M."/>
            <person name="Sun H."/>
            <person name="Tritt A."/>
            <person name="Yoshinaga Y."/>
            <person name="Zwiers L.-H."/>
            <person name="Turgeon B."/>
            <person name="Goodwin S."/>
            <person name="Spatafora J."/>
            <person name="Crous P."/>
            <person name="Grigoriev I."/>
        </authorList>
    </citation>
    <scope>NUCLEOTIDE SEQUENCE</scope>
    <source>
        <strain evidence="2">ATCC 74209</strain>
    </source>
</reference>
<dbReference type="OrthoDB" id="5329385at2759"/>
<dbReference type="EMBL" id="ML993941">
    <property type="protein sequence ID" value="KAF2202303.1"/>
    <property type="molecule type" value="Genomic_DNA"/>
</dbReference>
<name>A0A9P4JTI7_9PLEO</name>
<gene>
    <name evidence="2" type="ORF">GQ43DRAFT_413939</name>
</gene>
<dbReference type="AlphaFoldDB" id="A0A9P4JTI7"/>
<dbReference type="Pfam" id="PF17119">
    <property type="entry name" value="MMU163"/>
    <property type="match status" value="2"/>
</dbReference>
<evidence type="ECO:0000313" key="2">
    <source>
        <dbReference type="EMBL" id="KAF2202303.1"/>
    </source>
</evidence>
<sequence>MTAGLMRRFSSSIRKPLQQRANPQYRTVSRYPALQQPRRITPETGAGTSSISKRWFTSAPPCWSPEPGHRDHKPPDERTLKLGKTIRILHDRLPTLLASPLPQEILSPQITLHLFPSTHPHLPTVSGKIPYTAALWTAPVAWGRVPVVGNVKLIILSERMVKNGANQGTANGGKEKLIVKWKTCSKDDGGQQSLYNQGSNTSEAVQKVAKVVEDSTQPDEEFVGLFIFEFDEEGRIVSHTIEHVEEGGYWEKMTKVISVTDWLLGRAWGKRSEDGSPGLAWAQNDGHATFSPRRKSP</sequence>
<feature type="compositionally biased region" description="Polar residues" evidence="1">
    <location>
        <begin position="9"/>
        <end position="24"/>
    </location>
</feature>
<comment type="caution">
    <text evidence="2">The sequence shown here is derived from an EMBL/GenBank/DDBJ whole genome shotgun (WGS) entry which is preliminary data.</text>
</comment>